<organism evidence="2 3">
    <name type="scientific">Nannocystis punicea</name>
    <dbReference type="NCBI Taxonomy" id="2995304"/>
    <lineage>
        <taxon>Bacteria</taxon>
        <taxon>Pseudomonadati</taxon>
        <taxon>Myxococcota</taxon>
        <taxon>Polyangia</taxon>
        <taxon>Nannocystales</taxon>
        <taxon>Nannocystaceae</taxon>
        <taxon>Nannocystis</taxon>
    </lineage>
</organism>
<dbReference type="PROSITE" id="PS51257">
    <property type="entry name" value="PROKAR_LIPOPROTEIN"/>
    <property type="match status" value="1"/>
</dbReference>
<keyword evidence="3" id="KW-1185">Reference proteome</keyword>
<evidence type="ECO:0000313" key="2">
    <source>
        <dbReference type="EMBL" id="WAS98999.1"/>
    </source>
</evidence>
<feature type="region of interest" description="Disordered" evidence="1">
    <location>
        <begin position="61"/>
        <end position="83"/>
    </location>
</feature>
<dbReference type="EMBL" id="CP114040">
    <property type="protein sequence ID" value="WAS98999.1"/>
    <property type="molecule type" value="Genomic_DNA"/>
</dbReference>
<name>A0ABY7HI49_9BACT</name>
<dbReference type="Proteomes" id="UP001164459">
    <property type="component" value="Chromosome"/>
</dbReference>
<gene>
    <name evidence="2" type="ORF">O0S08_22960</name>
</gene>
<evidence type="ECO:0000256" key="1">
    <source>
        <dbReference type="SAM" id="MobiDB-lite"/>
    </source>
</evidence>
<reference evidence="2" key="1">
    <citation type="submission" date="2022-11" db="EMBL/GenBank/DDBJ databases">
        <title>Minimal conservation of predation-associated metabolite biosynthetic gene clusters underscores biosynthetic potential of Myxococcota including descriptions for ten novel species: Archangium lansinium sp. nov., Myxococcus landrumus sp. nov., Nannocystis bai.</title>
        <authorList>
            <person name="Ahearne A."/>
            <person name="Stevens C."/>
            <person name="Dowd S."/>
        </authorList>
    </citation>
    <scope>NUCLEOTIDE SEQUENCE</scope>
    <source>
        <strain evidence="2">Fl3</strain>
    </source>
</reference>
<proteinExistence type="predicted"/>
<protein>
    <submittedName>
        <fullName evidence="2">Uncharacterized protein</fullName>
    </submittedName>
</protein>
<evidence type="ECO:0000313" key="3">
    <source>
        <dbReference type="Proteomes" id="UP001164459"/>
    </source>
</evidence>
<dbReference type="RefSeq" id="WP_269041361.1">
    <property type="nucleotide sequence ID" value="NZ_CP114040.1"/>
</dbReference>
<accession>A0ABY7HI49</accession>
<sequence length="272" mass="30716">MTRPGLGLVLVALSFAPGVLSCVLPDREIEFEQTSITNRYAVRIIEPVLLSKYANDSCDTNDEDMMAGRCPQPGDSDPRDAPPHFLDPTNVEFDGIDDVTKFAFCTCPEPLRDTKLFDFTVYVEDQDEEPRKRTPKDDIYAALLLDVPSRSDTPYDHVDYLSYYDPEGPLEDYTEIPYKPPGRRDPQLRRLLFGSDQEFGIDLCNGGRERLSEGFHTLTVIVTDRAWFLPPEGARQYGVPDIANGATYDSIHYVFSCDTDCDTQCQSEEEAQ</sequence>